<dbReference type="InterPro" id="IPR008146">
    <property type="entry name" value="Gln_synth_cat_dom"/>
</dbReference>
<dbReference type="InterPro" id="IPR014746">
    <property type="entry name" value="Gln_synth/guanido_kin_cat_dom"/>
</dbReference>
<name>A0A3Q3MPV0_9TELE</name>
<dbReference type="GeneTree" id="ENSGT00940000164772"/>
<dbReference type="PROSITE" id="PS51987">
    <property type="entry name" value="GS_CATALYTIC"/>
    <property type="match status" value="1"/>
</dbReference>
<dbReference type="InParanoid" id="A0A3Q3MPV0"/>
<keyword evidence="7" id="KW-0547">Nucleotide-binding</keyword>
<evidence type="ECO:0000256" key="11">
    <source>
        <dbReference type="RuleBase" id="RU000384"/>
    </source>
</evidence>
<evidence type="ECO:0000313" key="13">
    <source>
        <dbReference type="Ensembl" id="ENSMAMP00000029643.2"/>
    </source>
</evidence>
<dbReference type="FunFam" id="3.30.590.10:FF:000011">
    <property type="entry name" value="Glutamine synthetase"/>
    <property type="match status" value="1"/>
</dbReference>
<evidence type="ECO:0000256" key="6">
    <source>
        <dbReference type="ARBA" id="ARBA00022598"/>
    </source>
</evidence>
<evidence type="ECO:0000259" key="12">
    <source>
        <dbReference type="PROSITE" id="PS51987"/>
    </source>
</evidence>
<dbReference type="Gene3D" id="3.30.590.10">
    <property type="entry name" value="Glutamine synthetase/guanido kinase, catalytic domain"/>
    <property type="match status" value="1"/>
</dbReference>
<evidence type="ECO:0000313" key="14">
    <source>
        <dbReference type="Proteomes" id="UP000261640"/>
    </source>
</evidence>
<dbReference type="GO" id="GO:0005737">
    <property type="term" value="C:cytoplasm"/>
    <property type="evidence" value="ECO:0007669"/>
    <property type="project" value="UniProtKB-SubCell"/>
</dbReference>
<keyword evidence="8" id="KW-0067">ATP-binding</keyword>
<keyword evidence="5" id="KW-0963">Cytoplasm</keyword>
<dbReference type="InterPro" id="IPR036651">
    <property type="entry name" value="Gln_synt_N_sf"/>
</dbReference>
<evidence type="ECO:0000256" key="8">
    <source>
        <dbReference type="ARBA" id="ARBA00022840"/>
    </source>
</evidence>
<evidence type="ECO:0000256" key="2">
    <source>
        <dbReference type="ARBA" id="ARBA00009897"/>
    </source>
</evidence>
<feature type="domain" description="GS catalytic" evidence="12">
    <location>
        <begin position="168"/>
        <end position="430"/>
    </location>
</feature>
<dbReference type="GO" id="GO:0004356">
    <property type="term" value="F:glutamine synthetase activity"/>
    <property type="evidence" value="ECO:0007669"/>
    <property type="project" value="UniProtKB-EC"/>
</dbReference>
<dbReference type="Ensembl" id="ENSMAMT00000030411.2">
    <property type="protein sequence ID" value="ENSMAMP00000029643.2"/>
    <property type="gene ID" value="ENSMAMG00000027789.1"/>
</dbReference>
<comment type="subcellular location">
    <subcellularLocation>
        <location evidence="1">Cytoplasm</location>
    </subcellularLocation>
</comment>
<reference evidence="13" key="1">
    <citation type="submission" date="2025-08" db="UniProtKB">
        <authorList>
            <consortium name="Ensembl"/>
        </authorList>
    </citation>
    <scope>IDENTIFICATION</scope>
</reference>
<comment type="similarity">
    <text evidence="2 10 11">Belongs to the glutamine synthetase family.</text>
</comment>
<protein>
    <recommendedName>
        <fullName evidence="4">Glutamine synthetase</fullName>
        <ecNumber evidence="3">6.3.1.2</ecNumber>
    </recommendedName>
    <alternativeName>
        <fullName evidence="9">Glutamate--ammonia ligase</fullName>
    </alternativeName>
</protein>
<keyword evidence="6" id="KW-0436">Ligase</keyword>
<evidence type="ECO:0000256" key="1">
    <source>
        <dbReference type="ARBA" id="ARBA00004496"/>
    </source>
</evidence>
<accession>A0A3Q3MPV0</accession>
<dbReference type="AlphaFoldDB" id="A0A3Q3MPV0"/>
<dbReference type="SMART" id="SM01230">
    <property type="entry name" value="Gln-synt_C"/>
    <property type="match status" value="1"/>
</dbReference>
<dbReference type="PANTHER" id="PTHR20852">
    <property type="entry name" value="GLUTAMINE SYNTHETASE"/>
    <property type="match status" value="1"/>
</dbReference>
<dbReference type="SUPFAM" id="SSF55931">
    <property type="entry name" value="Glutamine synthetase/guanido kinase"/>
    <property type="match status" value="1"/>
</dbReference>
<sequence length="430" mass="48304">MHGGLHPKSSILRLYAKRKEGGWGLVSIRAAIQDETAKIHEYIRKMAPSDGILIWKKIMMSTLSKSFGLHKIVKQHYLSLAKGAECQVTYIWIDKAGENLLGKTRTLEMEPAGIRDVPEWSASWPDEKITEVVLVPVRMFRDPFTLDPNKLVLCEVLDGNYAPTGSNQRSQCVKVMEKVKDFQTWFGMEQEYMLLGLDGKPFGWPSQGLRLTRASCTVGINNMLGRDISISHYRACLYAGINICGSNPEAWPFQWEFQVGPCEGIEVGDHVWMARYILHRVCEDFGVVASLDATPIEEKKHTSGCHTNFSTKEMRSKGGLQYIEEAIRRLSKRHSQHLRVYDPHGGADNMIRLTNQSTTSSFQSFSTATASRKVSVRIPDHVSRSGCGYLEDRRPAANCDPYSVMRALAETCLLGAAEEDDDERKKTVAA</sequence>
<dbReference type="EC" id="6.3.1.2" evidence="3"/>
<dbReference type="Pfam" id="PF00120">
    <property type="entry name" value="Gln-synt_C"/>
    <property type="match status" value="1"/>
</dbReference>
<reference evidence="13" key="2">
    <citation type="submission" date="2025-09" db="UniProtKB">
        <authorList>
            <consortium name="Ensembl"/>
        </authorList>
    </citation>
    <scope>IDENTIFICATION</scope>
</reference>
<evidence type="ECO:0000256" key="5">
    <source>
        <dbReference type="ARBA" id="ARBA00022490"/>
    </source>
</evidence>
<dbReference type="Proteomes" id="UP000261640">
    <property type="component" value="Unplaced"/>
</dbReference>
<evidence type="ECO:0000256" key="3">
    <source>
        <dbReference type="ARBA" id="ARBA00012937"/>
    </source>
</evidence>
<evidence type="ECO:0000256" key="7">
    <source>
        <dbReference type="ARBA" id="ARBA00022741"/>
    </source>
</evidence>
<dbReference type="GO" id="GO:0005524">
    <property type="term" value="F:ATP binding"/>
    <property type="evidence" value="ECO:0007669"/>
    <property type="project" value="UniProtKB-KW"/>
</dbReference>
<dbReference type="PANTHER" id="PTHR20852:SF43">
    <property type="entry name" value="GLUTAMINE SYNTHETASE"/>
    <property type="match status" value="1"/>
</dbReference>
<evidence type="ECO:0000256" key="4">
    <source>
        <dbReference type="ARBA" id="ARBA00021364"/>
    </source>
</evidence>
<evidence type="ECO:0000256" key="10">
    <source>
        <dbReference type="PROSITE-ProRule" id="PRU01331"/>
    </source>
</evidence>
<evidence type="ECO:0000256" key="9">
    <source>
        <dbReference type="ARBA" id="ARBA00030668"/>
    </source>
</evidence>
<organism evidence="13 14">
    <name type="scientific">Mastacembelus armatus</name>
    <name type="common">zig-zag eel</name>
    <dbReference type="NCBI Taxonomy" id="205130"/>
    <lineage>
        <taxon>Eukaryota</taxon>
        <taxon>Metazoa</taxon>
        <taxon>Chordata</taxon>
        <taxon>Craniata</taxon>
        <taxon>Vertebrata</taxon>
        <taxon>Euteleostomi</taxon>
        <taxon>Actinopterygii</taxon>
        <taxon>Neopterygii</taxon>
        <taxon>Teleostei</taxon>
        <taxon>Neoteleostei</taxon>
        <taxon>Acanthomorphata</taxon>
        <taxon>Anabantaria</taxon>
        <taxon>Synbranchiformes</taxon>
        <taxon>Mastacembelidae</taxon>
        <taxon>Mastacembelus</taxon>
    </lineage>
</organism>
<proteinExistence type="inferred from homology"/>
<dbReference type="InterPro" id="IPR050292">
    <property type="entry name" value="Glutamine_Synthetase"/>
</dbReference>
<dbReference type="Gene3D" id="3.10.20.70">
    <property type="entry name" value="Glutamine synthetase, N-terminal domain"/>
    <property type="match status" value="1"/>
</dbReference>
<dbReference type="SUPFAM" id="SSF54368">
    <property type="entry name" value="Glutamine synthetase, N-terminal domain"/>
    <property type="match status" value="1"/>
</dbReference>
<dbReference type="GO" id="GO:0006542">
    <property type="term" value="P:glutamine biosynthetic process"/>
    <property type="evidence" value="ECO:0007669"/>
    <property type="project" value="InterPro"/>
</dbReference>
<keyword evidence="14" id="KW-1185">Reference proteome</keyword>